<dbReference type="InterPro" id="IPR050109">
    <property type="entry name" value="HTH-type_TetR-like_transc_reg"/>
</dbReference>
<evidence type="ECO:0000256" key="1">
    <source>
        <dbReference type="ARBA" id="ARBA00023015"/>
    </source>
</evidence>
<dbReference type="GO" id="GO:0000976">
    <property type="term" value="F:transcription cis-regulatory region binding"/>
    <property type="evidence" value="ECO:0007669"/>
    <property type="project" value="TreeGrafter"/>
</dbReference>
<feature type="DNA-binding region" description="H-T-H motif" evidence="4">
    <location>
        <begin position="29"/>
        <end position="48"/>
    </location>
</feature>
<dbReference type="EMBL" id="LT629688">
    <property type="protein sequence ID" value="SDE00509.1"/>
    <property type="molecule type" value="Genomic_DNA"/>
</dbReference>
<dbReference type="PANTHER" id="PTHR30055:SF234">
    <property type="entry name" value="HTH-TYPE TRANSCRIPTIONAL REGULATOR BETI"/>
    <property type="match status" value="1"/>
</dbReference>
<gene>
    <name evidence="6" type="ORF">SAMN04489747_2256</name>
</gene>
<dbReference type="SUPFAM" id="SSF46689">
    <property type="entry name" value="Homeodomain-like"/>
    <property type="match status" value="1"/>
</dbReference>
<dbReference type="OrthoDB" id="5112469at2"/>
<evidence type="ECO:0000259" key="5">
    <source>
        <dbReference type="PROSITE" id="PS50977"/>
    </source>
</evidence>
<dbReference type="InterPro" id="IPR009057">
    <property type="entry name" value="Homeodomain-like_sf"/>
</dbReference>
<dbReference type="PROSITE" id="PS50977">
    <property type="entry name" value="HTH_TETR_2"/>
    <property type="match status" value="1"/>
</dbReference>
<keyword evidence="1" id="KW-0805">Transcription regulation</keyword>
<keyword evidence="3" id="KW-0804">Transcription</keyword>
<reference evidence="6 7" key="1">
    <citation type="submission" date="2016-10" db="EMBL/GenBank/DDBJ databases">
        <authorList>
            <person name="de Groot N.N."/>
        </authorList>
    </citation>
    <scope>NUCLEOTIDE SEQUENCE [LARGE SCALE GENOMIC DNA]</scope>
    <source>
        <strain evidence="6 7">MON 2.2</strain>
    </source>
</reference>
<dbReference type="RefSeq" id="WP_090593473.1">
    <property type="nucleotide sequence ID" value="NZ_LT629688.1"/>
</dbReference>
<dbReference type="AlphaFoldDB" id="A0A1G6ZCX2"/>
<accession>A0A1G6ZCX2</accession>
<protein>
    <submittedName>
        <fullName evidence="6">DNA-binding transcriptional regulator, AcrR family</fullName>
    </submittedName>
</protein>
<dbReference type="Gene3D" id="1.10.357.10">
    <property type="entry name" value="Tetracycline Repressor, domain 2"/>
    <property type="match status" value="1"/>
</dbReference>
<evidence type="ECO:0000313" key="6">
    <source>
        <dbReference type="EMBL" id="SDE00509.1"/>
    </source>
</evidence>
<organism evidence="6 7">
    <name type="scientific">Auraticoccus monumenti</name>
    <dbReference type="NCBI Taxonomy" id="675864"/>
    <lineage>
        <taxon>Bacteria</taxon>
        <taxon>Bacillati</taxon>
        <taxon>Actinomycetota</taxon>
        <taxon>Actinomycetes</taxon>
        <taxon>Propionibacteriales</taxon>
        <taxon>Propionibacteriaceae</taxon>
        <taxon>Auraticoccus</taxon>
    </lineage>
</organism>
<dbReference type="STRING" id="675864.SAMN04489747_2256"/>
<dbReference type="GO" id="GO:0003700">
    <property type="term" value="F:DNA-binding transcription factor activity"/>
    <property type="evidence" value="ECO:0007669"/>
    <property type="project" value="TreeGrafter"/>
</dbReference>
<feature type="domain" description="HTH tetR-type" evidence="5">
    <location>
        <begin position="8"/>
        <end position="66"/>
    </location>
</feature>
<dbReference type="Proteomes" id="UP000198546">
    <property type="component" value="Chromosome i"/>
</dbReference>
<proteinExistence type="predicted"/>
<keyword evidence="7" id="KW-1185">Reference proteome</keyword>
<sequence length="187" mass="19643">MDASPAATRTRRAIVEAAVACWSEDSSASLGEVAARAGVGRSTLNRHFAGREELVAAVDEVSRERLTAAIRAARPEEGTGLEALTRMAVALLEQEDVLGLVFADNALVDPDTWEDEPSQDPHGVPALVARGHRDGTIDPGLPAEWVETVLWTSLFAAVLTLRGGTRTRHEVGALLARTLGSGVGGAS</sequence>
<evidence type="ECO:0000256" key="2">
    <source>
        <dbReference type="ARBA" id="ARBA00023125"/>
    </source>
</evidence>
<dbReference type="PANTHER" id="PTHR30055">
    <property type="entry name" value="HTH-TYPE TRANSCRIPTIONAL REGULATOR RUTR"/>
    <property type="match status" value="1"/>
</dbReference>
<evidence type="ECO:0000256" key="4">
    <source>
        <dbReference type="PROSITE-ProRule" id="PRU00335"/>
    </source>
</evidence>
<keyword evidence="2 4" id="KW-0238">DNA-binding</keyword>
<evidence type="ECO:0000256" key="3">
    <source>
        <dbReference type="ARBA" id="ARBA00023163"/>
    </source>
</evidence>
<name>A0A1G6ZCX2_9ACTN</name>
<evidence type="ECO:0000313" key="7">
    <source>
        <dbReference type="Proteomes" id="UP000198546"/>
    </source>
</evidence>
<dbReference type="InterPro" id="IPR001647">
    <property type="entry name" value="HTH_TetR"/>
</dbReference>
<dbReference type="Pfam" id="PF00440">
    <property type="entry name" value="TetR_N"/>
    <property type="match status" value="1"/>
</dbReference>